<evidence type="ECO:0000313" key="3">
    <source>
        <dbReference type="EMBL" id="PIR94975.1"/>
    </source>
</evidence>
<dbReference type="PANTHER" id="PTHR22911">
    <property type="entry name" value="ACYL-MALONYL CONDENSING ENZYME-RELATED"/>
    <property type="match status" value="1"/>
</dbReference>
<dbReference type="EMBL" id="PFAN01000068">
    <property type="protein sequence ID" value="PIR94975.1"/>
    <property type="molecule type" value="Genomic_DNA"/>
</dbReference>
<organism evidence="3 4">
    <name type="scientific">Candidatus Falkowbacteria bacterium CG10_big_fil_rev_8_21_14_0_10_37_6</name>
    <dbReference type="NCBI Taxonomy" id="1974563"/>
    <lineage>
        <taxon>Bacteria</taxon>
        <taxon>Candidatus Falkowiibacteriota</taxon>
    </lineage>
</organism>
<dbReference type="SUPFAM" id="SSF103481">
    <property type="entry name" value="Multidrug resistance efflux transporter EmrE"/>
    <property type="match status" value="1"/>
</dbReference>
<feature type="transmembrane region" description="Helical" evidence="1">
    <location>
        <begin position="117"/>
        <end position="135"/>
    </location>
</feature>
<name>A0A2H0V7A5_9BACT</name>
<dbReference type="PANTHER" id="PTHR22911:SF137">
    <property type="entry name" value="SOLUTE CARRIER FAMILY 35 MEMBER G2-RELATED"/>
    <property type="match status" value="1"/>
</dbReference>
<dbReference type="AlphaFoldDB" id="A0A2H0V7A5"/>
<feature type="transmembrane region" description="Helical" evidence="1">
    <location>
        <begin position="32"/>
        <end position="56"/>
    </location>
</feature>
<keyword evidence="1" id="KW-1133">Transmembrane helix</keyword>
<dbReference type="GO" id="GO:0016020">
    <property type="term" value="C:membrane"/>
    <property type="evidence" value="ECO:0007669"/>
    <property type="project" value="InterPro"/>
</dbReference>
<feature type="transmembrane region" description="Helical" evidence="1">
    <location>
        <begin position="62"/>
        <end position="80"/>
    </location>
</feature>
<evidence type="ECO:0000256" key="1">
    <source>
        <dbReference type="SAM" id="Phobius"/>
    </source>
</evidence>
<feature type="transmembrane region" description="Helical" evidence="1">
    <location>
        <begin position="173"/>
        <end position="189"/>
    </location>
</feature>
<sequence length="190" mass="20766">MNGIIFLIIAYLLISLGAMVDKFILTKALPSPIAYAFLVSTFGLVAVFFAPFGFIIPAGWQIIAALVAGSLYTFAIIFLYKALRYNETSRITAFTGALVAVFTFIFSFLFLGERLSGWQIIAFIILVAGGVIISLESGQHNRIGKGFGLASIAGLIFAVSYTITKYVYSNQPFISGFIWIRIFAFLAILV</sequence>
<keyword evidence="1" id="KW-0472">Membrane</keyword>
<dbReference type="InterPro" id="IPR037185">
    <property type="entry name" value="EmrE-like"/>
</dbReference>
<protein>
    <recommendedName>
        <fullName evidence="2">EamA domain-containing protein</fullName>
    </recommendedName>
</protein>
<comment type="caution">
    <text evidence="3">The sequence shown here is derived from an EMBL/GenBank/DDBJ whole genome shotgun (WGS) entry which is preliminary data.</text>
</comment>
<evidence type="ECO:0000259" key="2">
    <source>
        <dbReference type="Pfam" id="PF00892"/>
    </source>
</evidence>
<dbReference type="Proteomes" id="UP000228614">
    <property type="component" value="Unassembled WGS sequence"/>
</dbReference>
<feature type="non-terminal residue" evidence="3">
    <location>
        <position position="190"/>
    </location>
</feature>
<gene>
    <name evidence="3" type="ORF">COT95_01205</name>
</gene>
<feature type="transmembrane region" description="Helical" evidence="1">
    <location>
        <begin position="147"/>
        <end position="167"/>
    </location>
</feature>
<evidence type="ECO:0000313" key="4">
    <source>
        <dbReference type="Proteomes" id="UP000228614"/>
    </source>
</evidence>
<feature type="transmembrane region" description="Helical" evidence="1">
    <location>
        <begin position="6"/>
        <end position="25"/>
    </location>
</feature>
<feature type="transmembrane region" description="Helical" evidence="1">
    <location>
        <begin position="92"/>
        <end position="111"/>
    </location>
</feature>
<reference evidence="4" key="1">
    <citation type="submission" date="2017-09" db="EMBL/GenBank/DDBJ databases">
        <title>Depth-based differentiation of microbial function through sediment-hosted aquifers and enrichment of novel symbionts in the deep terrestrial subsurface.</title>
        <authorList>
            <person name="Probst A.J."/>
            <person name="Ladd B."/>
            <person name="Jarett J.K."/>
            <person name="Geller-Mcgrath D.E."/>
            <person name="Sieber C.M.K."/>
            <person name="Emerson J.B."/>
            <person name="Anantharaman K."/>
            <person name="Thomas B.C."/>
            <person name="Malmstrom R."/>
            <person name="Stieglmeier M."/>
            <person name="Klingl A."/>
            <person name="Woyke T."/>
            <person name="Ryan C.M."/>
            <person name="Banfield J.F."/>
        </authorList>
    </citation>
    <scope>NUCLEOTIDE SEQUENCE [LARGE SCALE GENOMIC DNA]</scope>
</reference>
<dbReference type="Gene3D" id="1.10.3730.20">
    <property type="match status" value="1"/>
</dbReference>
<proteinExistence type="predicted"/>
<keyword evidence="1" id="KW-0812">Transmembrane</keyword>
<dbReference type="Pfam" id="PF00892">
    <property type="entry name" value="EamA"/>
    <property type="match status" value="1"/>
</dbReference>
<accession>A0A2H0V7A5</accession>
<dbReference type="InterPro" id="IPR000620">
    <property type="entry name" value="EamA_dom"/>
</dbReference>
<feature type="domain" description="EamA" evidence="2">
    <location>
        <begin position="2"/>
        <end position="134"/>
    </location>
</feature>